<dbReference type="OrthoDB" id="9815778at2"/>
<gene>
    <name evidence="8" type="ordered locus">BBPR_1480</name>
</gene>
<dbReference type="GO" id="GO:0006508">
    <property type="term" value="P:proteolysis"/>
    <property type="evidence" value="ECO:0007669"/>
    <property type="project" value="UniProtKB-KW"/>
</dbReference>
<evidence type="ECO:0000256" key="2">
    <source>
        <dbReference type="ARBA" id="ARBA00022670"/>
    </source>
</evidence>
<feature type="compositionally biased region" description="Basic and acidic residues" evidence="5">
    <location>
        <begin position="93"/>
        <end position="117"/>
    </location>
</feature>
<dbReference type="KEGG" id="bbp:BBPR_1480"/>
<keyword evidence="4" id="KW-0788">Thiol protease</keyword>
<evidence type="ECO:0000313" key="9">
    <source>
        <dbReference type="Proteomes" id="UP000002312"/>
    </source>
</evidence>
<dbReference type="EMBL" id="CP001840">
    <property type="protein sequence ID" value="ADP36512.1"/>
    <property type="molecule type" value="Genomic_DNA"/>
</dbReference>
<dbReference type="Gene3D" id="3.90.1720.10">
    <property type="entry name" value="endopeptidase domain like (from Nostoc punctiforme)"/>
    <property type="match status" value="1"/>
</dbReference>
<feature type="region of interest" description="Disordered" evidence="5">
    <location>
        <begin position="91"/>
        <end position="148"/>
    </location>
</feature>
<proteinExistence type="inferred from homology"/>
<dbReference type="PANTHER" id="PTHR47053:SF1">
    <property type="entry name" value="MUREIN DD-ENDOPEPTIDASE MEPH-RELATED"/>
    <property type="match status" value="1"/>
</dbReference>
<dbReference type="HOGENOM" id="CLU_016043_1_7_11"/>
<accession>A0A0H3EBF2</accession>
<keyword evidence="2" id="KW-0645">Protease</keyword>
<dbReference type="Proteomes" id="UP000002312">
    <property type="component" value="Chromosome"/>
</dbReference>
<evidence type="ECO:0000259" key="7">
    <source>
        <dbReference type="PROSITE" id="PS51935"/>
    </source>
</evidence>
<evidence type="ECO:0000256" key="5">
    <source>
        <dbReference type="SAM" id="MobiDB-lite"/>
    </source>
</evidence>
<reference evidence="8 9" key="1">
    <citation type="journal article" date="2010" name="Proc. Natl. Acad. Sci. U.S.A.">
        <title>Genome analysis of Bifidobacterium bifidum PRL2010 reveals metabolic pathways for host-derived glycan foraging.</title>
        <authorList>
            <person name="Turroni F."/>
            <person name="Bottacini F."/>
            <person name="Foroni E."/>
            <person name="Mulder I."/>
            <person name="Kim J.H."/>
            <person name="Zomer A."/>
            <person name="Sanchez B."/>
            <person name="Bidossi A."/>
            <person name="Ferrarini A."/>
            <person name="Giubellini V."/>
            <person name="Delledonne M."/>
            <person name="Henrissat B."/>
            <person name="Coutinho P."/>
            <person name="Oggioni M."/>
            <person name="Fitzgerald G.F."/>
            <person name="Mills D."/>
            <person name="Margolles A."/>
            <person name="Kelly D."/>
            <person name="van Sinderen D."/>
            <person name="Ventura M."/>
        </authorList>
    </citation>
    <scope>NUCLEOTIDE SEQUENCE [LARGE SCALE GENOMIC DNA]</scope>
    <source>
        <strain evidence="8 9">PRL2010</strain>
    </source>
</reference>
<feature type="domain" description="NlpC/P60" evidence="7">
    <location>
        <begin position="156"/>
        <end position="268"/>
    </location>
</feature>
<dbReference type="InterPro" id="IPR038765">
    <property type="entry name" value="Papain-like_cys_pep_sf"/>
</dbReference>
<evidence type="ECO:0000256" key="1">
    <source>
        <dbReference type="ARBA" id="ARBA00007074"/>
    </source>
</evidence>
<sequence>MPVCYNHASMMICKKIISTITAAAAAVALFTVSVPVALAGSDNASRKAITSSRSFPKMNTARKDLLKEIVSVSSDDSESWGGVEFLNVPETKSTAEKKAEEEAKKAEEERKAAEKAAAEASRLQAAEVSRSRASAATSSTSSSSVSNDGAVDAPVSANGAGVVAYASQFQGVPYVYGGTTPSGFDCSGFTQYVYSKFGISLPRIDYQQRVWAQAHGTKVNDPQPGDLMWRSGHVGIYVGNGLMIHAPRPGKSVSIVPVYASFEYYRII</sequence>
<evidence type="ECO:0000313" key="8">
    <source>
        <dbReference type="EMBL" id="ADP36512.1"/>
    </source>
</evidence>
<dbReference type="eggNOG" id="COG0791">
    <property type="taxonomic scope" value="Bacteria"/>
</dbReference>
<dbReference type="RefSeq" id="WP_013390192.1">
    <property type="nucleotide sequence ID" value="NC_014638.1"/>
</dbReference>
<organism evidence="8 9">
    <name type="scientific">Bifidobacterium bifidum (strain PRL2010)</name>
    <dbReference type="NCBI Taxonomy" id="702459"/>
    <lineage>
        <taxon>Bacteria</taxon>
        <taxon>Bacillati</taxon>
        <taxon>Actinomycetota</taxon>
        <taxon>Actinomycetes</taxon>
        <taxon>Bifidobacteriales</taxon>
        <taxon>Bifidobacteriaceae</taxon>
        <taxon>Bifidobacterium</taxon>
    </lineage>
</organism>
<dbReference type="PROSITE" id="PS51935">
    <property type="entry name" value="NLPC_P60"/>
    <property type="match status" value="1"/>
</dbReference>
<dbReference type="SUPFAM" id="SSF54001">
    <property type="entry name" value="Cysteine proteinases"/>
    <property type="match status" value="1"/>
</dbReference>
<dbReference type="PANTHER" id="PTHR47053">
    <property type="entry name" value="MUREIN DD-ENDOPEPTIDASE MEPH-RELATED"/>
    <property type="match status" value="1"/>
</dbReference>
<evidence type="ECO:0000256" key="4">
    <source>
        <dbReference type="ARBA" id="ARBA00022807"/>
    </source>
</evidence>
<dbReference type="InterPro" id="IPR000064">
    <property type="entry name" value="NLP_P60_dom"/>
</dbReference>
<protein>
    <submittedName>
        <fullName evidence="8">Cell wall-associated protein (NlpC/P60 family domain)</fullName>
        <ecNumber evidence="8">3.4.19.11</ecNumber>
    </submittedName>
</protein>
<feature type="signal peptide" evidence="6">
    <location>
        <begin position="1"/>
        <end position="39"/>
    </location>
</feature>
<name>A0A0H3EBF2_BIFBP</name>
<comment type="similarity">
    <text evidence="1">Belongs to the peptidase C40 family.</text>
</comment>
<feature type="chain" id="PRO_5038619765" evidence="6">
    <location>
        <begin position="40"/>
        <end position="268"/>
    </location>
</feature>
<dbReference type="Pfam" id="PF00877">
    <property type="entry name" value="NLPC_P60"/>
    <property type="match status" value="1"/>
</dbReference>
<evidence type="ECO:0000256" key="6">
    <source>
        <dbReference type="SAM" id="SignalP"/>
    </source>
</evidence>
<keyword evidence="6" id="KW-0732">Signal</keyword>
<dbReference type="InterPro" id="IPR051202">
    <property type="entry name" value="Peptidase_C40"/>
</dbReference>
<dbReference type="EC" id="3.4.19.11" evidence="8"/>
<feature type="compositionally biased region" description="Low complexity" evidence="5">
    <location>
        <begin position="118"/>
        <end position="146"/>
    </location>
</feature>
<dbReference type="PATRIC" id="fig|702459.3.peg.1533"/>
<evidence type="ECO:0000256" key="3">
    <source>
        <dbReference type="ARBA" id="ARBA00022801"/>
    </source>
</evidence>
<keyword evidence="3 8" id="KW-0378">Hydrolase</keyword>
<dbReference type="AlphaFoldDB" id="A0A0H3EBF2"/>
<dbReference type="GO" id="GO:0008234">
    <property type="term" value="F:cysteine-type peptidase activity"/>
    <property type="evidence" value="ECO:0007669"/>
    <property type="project" value="UniProtKB-KW"/>
</dbReference>